<evidence type="ECO:0000256" key="1">
    <source>
        <dbReference type="ARBA" id="ARBA00012417"/>
    </source>
</evidence>
<dbReference type="InterPro" id="IPR036397">
    <property type="entry name" value="RNaseH_sf"/>
</dbReference>
<dbReference type="Gene3D" id="3.30.1900.20">
    <property type="match status" value="1"/>
</dbReference>
<dbReference type="EMBL" id="KQ235637">
    <property type="protein sequence ID" value="KMZ96327.1"/>
    <property type="molecule type" value="Genomic_DNA"/>
</dbReference>
<dbReference type="GO" id="GO:0003887">
    <property type="term" value="F:DNA-directed DNA polymerase activity"/>
    <property type="evidence" value="ECO:0007669"/>
    <property type="project" value="UniProtKB-KW"/>
</dbReference>
<dbReference type="GO" id="GO:0008408">
    <property type="term" value="F:3'-5' exonuclease activity"/>
    <property type="evidence" value="ECO:0007669"/>
    <property type="project" value="InterPro"/>
</dbReference>
<evidence type="ECO:0000313" key="6">
    <source>
        <dbReference type="Proteomes" id="UP000053239"/>
    </source>
</evidence>
<dbReference type="CDD" id="cd06127">
    <property type="entry name" value="DEDDh"/>
    <property type="match status" value="1"/>
</dbReference>
<evidence type="ECO:0000259" key="4">
    <source>
        <dbReference type="SMART" id="SM00481"/>
    </source>
</evidence>
<dbReference type="Pfam" id="PF02811">
    <property type="entry name" value="PHP"/>
    <property type="match status" value="1"/>
</dbReference>
<comment type="catalytic activity">
    <reaction evidence="2">
        <text>DNA(n) + a 2'-deoxyribonucleoside 5'-triphosphate = DNA(n+1) + diphosphate</text>
        <dbReference type="Rhea" id="RHEA:22508"/>
        <dbReference type="Rhea" id="RHEA-COMP:17339"/>
        <dbReference type="Rhea" id="RHEA-COMP:17340"/>
        <dbReference type="ChEBI" id="CHEBI:33019"/>
        <dbReference type="ChEBI" id="CHEBI:61560"/>
        <dbReference type="ChEBI" id="CHEBI:173112"/>
        <dbReference type="EC" id="2.7.7.7"/>
    </reaction>
</comment>
<accession>A0A0J9TNN0</accession>
<dbReference type="Gene3D" id="3.30.420.10">
    <property type="entry name" value="Ribonuclease H-like superfamily/Ribonuclease H"/>
    <property type="match status" value="1"/>
</dbReference>
<dbReference type="InterPro" id="IPR004805">
    <property type="entry name" value="DnaE2/DnaE/PolC"/>
</dbReference>
<dbReference type="InterPro" id="IPR013520">
    <property type="entry name" value="Ribonucl_H"/>
</dbReference>
<organism evidence="5 6">
    <name type="scientific">Plasmodium vivax North Korean</name>
    <dbReference type="NCBI Taxonomy" id="1035514"/>
    <lineage>
        <taxon>Eukaryota</taxon>
        <taxon>Sar</taxon>
        <taxon>Alveolata</taxon>
        <taxon>Apicomplexa</taxon>
        <taxon>Aconoidasida</taxon>
        <taxon>Haemosporida</taxon>
        <taxon>Plasmodiidae</taxon>
        <taxon>Plasmodium</taxon>
        <taxon>Plasmodium (Plasmodium)</taxon>
    </lineage>
</organism>
<evidence type="ECO:0000259" key="3">
    <source>
        <dbReference type="SMART" id="SM00479"/>
    </source>
</evidence>
<gene>
    <name evidence="5" type="ORF">PVNG_02465</name>
</gene>
<dbReference type="Gene3D" id="3.20.20.140">
    <property type="entry name" value="Metal-dependent hydrolases"/>
    <property type="match status" value="1"/>
</dbReference>
<dbReference type="GO" id="GO:0003676">
    <property type="term" value="F:nucleic acid binding"/>
    <property type="evidence" value="ECO:0007669"/>
    <property type="project" value="InterPro"/>
</dbReference>
<dbReference type="InterPro" id="IPR011708">
    <property type="entry name" value="DNA_pol3_alpha_NTPase_dom"/>
</dbReference>
<dbReference type="SMART" id="SM00481">
    <property type="entry name" value="POLIIIAc"/>
    <property type="match status" value="1"/>
</dbReference>
<feature type="domain" description="Polymerase/histidinol phosphatase N-terminal" evidence="4">
    <location>
        <begin position="148"/>
        <end position="215"/>
    </location>
</feature>
<dbReference type="AlphaFoldDB" id="A0A0J9TNN0"/>
<dbReference type="Pfam" id="PF00929">
    <property type="entry name" value="RNase_T"/>
    <property type="match status" value="1"/>
</dbReference>
<dbReference type="EC" id="2.7.7.7" evidence="1"/>
<dbReference type="Pfam" id="PF14579">
    <property type="entry name" value="HHH_6"/>
    <property type="match status" value="1"/>
</dbReference>
<dbReference type="Proteomes" id="UP000053239">
    <property type="component" value="Unassembled WGS sequence"/>
</dbReference>
<dbReference type="InterPro" id="IPR004013">
    <property type="entry name" value="PHP_dom"/>
</dbReference>
<proteinExistence type="predicted"/>
<name>A0A0J9TNN0_PLAVI</name>
<dbReference type="SMART" id="SM00479">
    <property type="entry name" value="EXOIII"/>
    <property type="match status" value="1"/>
</dbReference>
<dbReference type="PANTHER" id="PTHR32294">
    <property type="entry name" value="DNA POLYMERASE III SUBUNIT ALPHA"/>
    <property type="match status" value="1"/>
</dbReference>
<dbReference type="InterPro" id="IPR016195">
    <property type="entry name" value="Pol/histidinol_Pase-like"/>
</dbReference>
<evidence type="ECO:0000256" key="2">
    <source>
        <dbReference type="ARBA" id="ARBA00049244"/>
    </source>
</evidence>
<dbReference type="InterPro" id="IPR003141">
    <property type="entry name" value="Pol/His_phosphatase_N"/>
</dbReference>
<dbReference type="InterPro" id="IPR029460">
    <property type="entry name" value="DNAPol_HHH"/>
</dbReference>
<dbReference type="SUPFAM" id="SSF89550">
    <property type="entry name" value="PHP domain-like"/>
    <property type="match status" value="1"/>
</dbReference>
<dbReference type="GO" id="GO:0006260">
    <property type="term" value="P:DNA replication"/>
    <property type="evidence" value="ECO:0007669"/>
    <property type="project" value="UniProtKB-KW"/>
</dbReference>
<protein>
    <recommendedName>
        <fullName evidence="1">DNA-directed DNA polymerase</fullName>
        <ecNumber evidence="1">2.7.7.7</ecNumber>
    </recommendedName>
</protein>
<feature type="domain" description="Exonuclease" evidence="3">
    <location>
        <begin position="234"/>
        <end position="382"/>
    </location>
</feature>
<dbReference type="Gene3D" id="1.10.150.870">
    <property type="match status" value="1"/>
</dbReference>
<reference evidence="5 6" key="1">
    <citation type="submission" date="2011-09" db="EMBL/GenBank/DDBJ databases">
        <title>The Genome Sequence of Plasmodium vivax North Korean.</title>
        <authorList>
            <consortium name="The Broad Institute Genome Sequencing Platform"/>
            <consortium name="The Broad Institute Genome Sequencing Center for Infectious Disease"/>
            <person name="Neafsey D."/>
            <person name="Carlton J."/>
            <person name="Barnwell J."/>
            <person name="Collins W."/>
            <person name="Escalante A."/>
            <person name="Mullikin J."/>
            <person name="Saul A."/>
            <person name="Guigo R."/>
            <person name="Camara F."/>
            <person name="Young S.K."/>
            <person name="Zeng Q."/>
            <person name="Gargeya S."/>
            <person name="Fitzgerald M."/>
            <person name="Haas B."/>
            <person name="Abouelleil A."/>
            <person name="Alvarado L."/>
            <person name="Arachchi H.M."/>
            <person name="Berlin A."/>
            <person name="Brown A."/>
            <person name="Chapman S.B."/>
            <person name="Chen Z."/>
            <person name="Dunbar C."/>
            <person name="Freedman E."/>
            <person name="Gearin G."/>
            <person name="Gellesch M."/>
            <person name="Goldberg J."/>
            <person name="Griggs A."/>
            <person name="Gujja S."/>
            <person name="Heiman D."/>
            <person name="Howarth C."/>
            <person name="Larson L."/>
            <person name="Lui A."/>
            <person name="MacDonald P.J.P."/>
            <person name="Montmayeur A."/>
            <person name="Murphy C."/>
            <person name="Neiman D."/>
            <person name="Pearson M."/>
            <person name="Priest M."/>
            <person name="Roberts A."/>
            <person name="Saif S."/>
            <person name="Shea T."/>
            <person name="Shenoy N."/>
            <person name="Sisk P."/>
            <person name="Stolte C."/>
            <person name="Sykes S."/>
            <person name="Wortman J."/>
            <person name="Nusbaum C."/>
            <person name="Birren B."/>
        </authorList>
    </citation>
    <scope>NUCLEOTIDE SEQUENCE [LARGE SCALE GENOMIC DNA]</scope>
    <source>
        <strain evidence="5 6">North Korean</strain>
    </source>
</reference>
<dbReference type="PANTHER" id="PTHR32294:SF5">
    <property type="entry name" value="DNA POLYMERASE III POLC-TYPE"/>
    <property type="match status" value="1"/>
</dbReference>
<sequence length="886" mass="102653">MDLKVRLSKFRKFLVEELRLFNDEEFMELTDKSELSFTYSEELRRVDVTIILKAEDIYHERFFSIHLKNLNAFLEYVFGYRKVFMSIVKVEDVSRKPPQLTEDNSLKNNKDSSSRRILMNYDGWLVSCKKTKTPEELLLEDKSKRKIFPLCVYTKYSSFDGLFTSEEWAELVSSQGHKVLALTDFNNVHTFPEAEKSMKKYGLKPLYGAEIEVISRPLEIIANVQNLVLDNEIIFAIFDMETTGLNAAFDEIIEIYILRYSGGVVLDNYHSFIKCDKEVSDEIINLTKITSEKLDIYGRDKVEVLTKVREYVEGSVLIAHNGIEFDFPFLNAQLKKKLLLKNHFGHNIIFFAKNQKGLSSLYKLISRAHIECFFEKPRLMWEYVEQERENLILLSSPTNSILIDAVLQDNMELFQEEGSKLDFLSLPPPSHFLHEINRGNFSEEDVRELIRRFYEWSKLCGFKVIANYCLKYKKSNEILPNYSFRSTEKFIEEFKFLSLSEEEFEKIFFTNREALVDLISSDIQIVSPSLALPKVRGATENIREYIFNKLSSKYGQQPNSYLSTTLFRELSGITENGNCSYFQLLENFPESGFDLEEKTCPQCFIPLGRDGQNIPFETFLGLERTKVPDIDLNFSGQYQQKAHNFIRELFGKENTFRTGTISAVAEKTAFALVKHYLQDNGFTKVDLEKIEYSDKKILKMFSDISVLEIPEKNLEILEETVGTLGLPEFGTEKTREIIKACRGKVSNFSDLIRISGISHGKNKFREGKSLIKSKLNKENVEKTKYLVIIYEVVLEMISRGIKFRKVDLNQSSASTFIPDRESKTVLMPFSCIPGLGLITATQLENERNRGGEYTSRENFESRIKLNISLLKVFEKLQLFELQGNPI</sequence>
<dbReference type="Pfam" id="PF07733">
    <property type="entry name" value="DNA_pol3_alpha"/>
    <property type="match status" value="1"/>
</dbReference>
<dbReference type="SUPFAM" id="SSF53098">
    <property type="entry name" value="Ribonuclease H-like"/>
    <property type="match status" value="1"/>
</dbReference>
<dbReference type="InterPro" id="IPR012337">
    <property type="entry name" value="RNaseH-like_sf"/>
</dbReference>
<evidence type="ECO:0000313" key="5">
    <source>
        <dbReference type="EMBL" id="KMZ96327.1"/>
    </source>
</evidence>